<comment type="function">
    <text evidence="11 12">Key component of the proton channel; it plays a direct role in the translocation of protons across the membrane.</text>
</comment>
<evidence type="ECO:0000313" key="13">
    <source>
        <dbReference type="EMBL" id="MDT7829869.1"/>
    </source>
</evidence>
<feature type="transmembrane region" description="Helical" evidence="11">
    <location>
        <begin position="107"/>
        <end position="128"/>
    </location>
</feature>
<dbReference type="NCBIfam" id="NF004481">
    <property type="entry name" value="PRK05815.2-3"/>
    <property type="match status" value="1"/>
</dbReference>
<evidence type="ECO:0000256" key="8">
    <source>
        <dbReference type="ARBA" id="ARBA00023065"/>
    </source>
</evidence>
<proteinExistence type="inferred from homology"/>
<gene>
    <name evidence="11" type="primary">atpB</name>
    <name evidence="13" type="ORF">RQM65_14440</name>
</gene>
<evidence type="ECO:0000256" key="2">
    <source>
        <dbReference type="ARBA" id="ARBA00006810"/>
    </source>
</evidence>
<dbReference type="RefSeq" id="WP_314016111.1">
    <property type="nucleotide sequence ID" value="NZ_JAVTTP010000001.1"/>
</dbReference>
<dbReference type="EMBL" id="JAVTTP010000001">
    <property type="protein sequence ID" value="MDT7829869.1"/>
    <property type="molecule type" value="Genomic_DNA"/>
</dbReference>
<sequence length="235" mass="26198">MRLSPDDMIYWEYGFINLNLTIVTTWALMLLLAVGTWAITRNLKSDIKATRWQSILEMLILMIQNQIKEVGLNRPRKYMGFIGTLFLFIAVSNLLTIVPWYEPPTASLSTTAALAICVFIAVPIFGIAEGGLRGYLKSYLQPNFIMLPFNIISELSRTLALAVRLFGNIMSGGLIVSVLLSIVPFFFPVIMSALGLLTGMIQAYIFAILATVYITAATQDAQEQKNKNLKQIQHG</sequence>
<keyword evidence="3 11" id="KW-0813">Transport</keyword>
<keyword evidence="11" id="KW-1003">Cell membrane</keyword>
<dbReference type="InterPro" id="IPR045082">
    <property type="entry name" value="ATP_syn_F0_a_bact/chloroplast"/>
</dbReference>
<keyword evidence="8 11" id="KW-0406">Ion transport</keyword>
<evidence type="ECO:0000256" key="9">
    <source>
        <dbReference type="ARBA" id="ARBA00023136"/>
    </source>
</evidence>
<keyword evidence="10 11" id="KW-0066">ATP synthesis</keyword>
<evidence type="ECO:0000256" key="12">
    <source>
        <dbReference type="RuleBase" id="RU000483"/>
    </source>
</evidence>
<dbReference type="PRINTS" id="PR00123">
    <property type="entry name" value="ATPASEA"/>
</dbReference>
<comment type="similarity">
    <text evidence="2 11 12">Belongs to the ATPase A chain family.</text>
</comment>
<evidence type="ECO:0000256" key="6">
    <source>
        <dbReference type="ARBA" id="ARBA00022781"/>
    </source>
</evidence>
<dbReference type="CDD" id="cd00310">
    <property type="entry name" value="ATP-synt_Fo_a_6"/>
    <property type="match status" value="1"/>
</dbReference>
<comment type="caution">
    <text evidence="13">The sequence shown here is derived from an EMBL/GenBank/DDBJ whole genome shotgun (WGS) entry which is preliminary data.</text>
</comment>
<dbReference type="InterPro" id="IPR000568">
    <property type="entry name" value="ATP_synth_F0_asu"/>
</dbReference>
<dbReference type="NCBIfam" id="TIGR03306">
    <property type="entry name" value="altF1_A"/>
    <property type="match status" value="1"/>
</dbReference>
<feature type="transmembrane region" description="Helical" evidence="11">
    <location>
        <begin position="20"/>
        <end position="39"/>
    </location>
</feature>
<evidence type="ECO:0000256" key="1">
    <source>
        <dbReference type="ARBA" id="ARBA00004141"/>
    </source>
</evidence>
<keyword evidence="6 11" id="KW-0375">Hydrogen ion transport</keyword>
<keyword evidence="9 11" id="KW-0472">Membrane</keyword>
<dbReference type="InterPro" id="IPR035908">
    <property type="entry name" value="F0_ATP_A_sf"/>
</dbReference>
<dbReference type="Proteomes" id="UP001250656">
    <property type="component" value="Unassembled WGS sequence"/>
</dbReference>
<evidence type="ECO:0000256" key="10">
    <source>
        <dbReference type="ARBA" id="ARBA00023310"/>
    </source>
</evidence>
<evidence type="ECO:0000256" key="11">
    <source>
        <dbReference type="HAMAP-Rule" id="MF_01393"/>
    </source>
</evidence>
<dbReference type="Pfam" id="PF00119">
    <property type="entry name" value="ATP-synt_A"/>
    <property type="match status" value="1"/>
</dbReference>
<organism evidence="13 14">
    <name type="scientific">Pricia mediterranea</name>
    <dbReference type="NCBI Taxonomy" id="3076079"/>
    <lineage>
        <taxon>Bacteria</taxon>
        <taxon>Pseudomonadati</taxon>
        <taxon>Bacteroidota</taxon>
        <taxon>Flavobacteriia</taxon>
        <taxon>Flavobacteriales</taxon>
        <taxon>Flavobacteriaceae</taxon>
        <taxon>Pricia</taxon>
    </lineage>
</organism>
<keyword evidence="5 11" id="KW-0812">Transmembrane</keyword>
<evidence type="ECO:0000256" key="4">
    <source>
        <dbReference type="ARBA" id="ARBA00022547"/>
    </source>
</evidence>
<name>A0ABU3L9J3_9FLAO</name>
<evidence type="ECO:0000256" key="5">
    <source>
        <dbReference type="ARBA" id="ARBA00022692"/>
    </source>
</evidence>
<dbReference type="PROSITE" id="PS00449">
    <property type="entry name" value="ATPASE_A"/>
    <property type="match status" value="1"/>
</dbReference>
<dbReference type="InterPro" id="IPR023011">
    <property type="entry name" value="ATP_synth_F0_asu_AS"/>
</dbReference>
<dbReference type="InterPro" id="IPR017692">
    <property type="entry name" value="Alt_ATP_synth_F0_Asu"/>
</dbReference>
<feature type="transmembrane region" description="Helical" evidence="11">
    <location>
        <begin position="78"/>
        <end position="101"/>
    </location>
</feature>
<feature type="transmembrane region" description="Helical" evidence="11">
    <location>
        <begin position="193"/>
        <end position="216"/>
    </location>
</feature>
<dbReference type="NCBIfam" id="TIGR01131">
    <property type="entry name" value="ATP_synt_6_or_A"/>
    <property type="match status" value="1"/>
</dbReference>
<dbReference type="PANTHER" id="PTHR42823">
    <property type="entry name" value="ATP SYNTHASE SUBUNIT A, CHLOROPLASTIC"/>
    <property type="match status" value="1"/>
</dbReference>
<dbReference type="PANTHER" id="PTHR42823:SF3">
    <property type="entry name" value="ATP SYNTHASE SUBUNIT A, CHLOROPLASTIC"/>
    <property type="match status" value="1"/>
</dbReference>
<dbReference type="Gene3D" id="1.20.120.220">
    <property type="entry name" value="ATP synthase, F0 complex, subunit A"/>
    <property type="match status" value="1"/>
</dbReference>
<dbReference type="HAMAP" id="MF_01393">
    <property type="entry name" value="ATP_synth_a_bact"/>
    <property type="match status" value="1"/>
</dbReference>
<keyword evidence="4 11" id="KW-0138">CF(0)</keyword>
<evidence type="ECO:0000313" key="14">
    <source>
        <dbReference type="Proteomes" id="UP001250656"/>
    </source>
</evidence>
<accession>A0ABU3L9J3</accession>
<reference evidence="13 14" key="1">
    <citation type="submission" date="2023-09" db="EMBL/GenBank/DDBJ databases">
        <title>Novel taxa isolated from Blanes Bay.</title>
        <authorList>
            <person name="Rey-Velasco X."/>
            <person name="Lucena T."/>
        </authorList>
    </citation>
    <scope>NUCLEOTIDE SEQUENCE [LARGE SCALE GENOMIC DNA]</scope>
    <source>
        <strain evidence="13 14">S334</strain>
    </source>
</reference>
<evidence type="ECO:0000256" key="3">
    <source>
        <dbReference type="ARBA" id="ARBA00022448"/>
    </source>
</evidence>
<keyword evidence="7 11" id="KW-1133">Transmembrane helix</keyword>
<keyword evidence="14" id="KW-1185">Reference proteome</keyword>
<protein>
    <recommendedName>
        <fullName evidence="11 12">ATP synthase subunit a</fullName>
    </recommendedName>
    <alternativeName>
        <fullName evidence="11">ATP synthase F0 sector subunit a</fullName>
    </alternativeName>
    <alternativeName>
        <fullName evidence="11">F-ATPase subunit 6</fullName>
    </alternativeName>
</protein>
<dbReference type="SUPFAM" id="SSF81336">
    <property type="entry name" value="F1F0 ATP synthase subunit A"/>
    <property type="match status" value="1"/>
</dbReference>
<feature type="transmembrane region" description="Helical" evidence="11">
    <location>
        <begin position="165"/>
        <end position="187"/>
    </location>
</feature>
<evidence type="ECO:0000256" key="7">
    <source>
        <dbReference type="ARBA" id="ARBA00022989"/>
    </source>
</evidence>
<comment type="subcellular location">
    <subcellularLocation>
        <location evidence="11 12">Cell membrane</location>
        <topology evidence="11 12">Multi-pass membrane protein</topology>
    </subcellularLocation>
    <subcellularLocation>
        <location evidence="1">Membrane</location>
        <topology evidence="1">Multi-pass membrane protein</topology>
    </subcellularLocation>
</comment>